<feature type="non-terminal residue" evidence="1">
    <location>
        <position position="1"/>
    </location>
</feature>
<gene>
    <name evidence="1" type="ORF">RPERSI_LOCUS6664</name>
</gene>
<evidence type="ECO:0000313" key="2">
    <source>
        <dbReference type="Proteomes" id="UP000789920"/>
    </source>
</evidence>
<name>A0ACA9MZU0_9GLOM</name>
<dbReference type="Proteomes" id="UP000789920">
    <property type="component" value="Unassembled WGS sequence"/>
</dbReference>
<keyword evidence="2" id="KW-1185">Reference proteome</keyword>
<accession>A0ACA9MZU0</accession>
<sequence>KENKAIKPKVVVREAEEVRYIKIEEKKHCERRSHSKGVSEWVKKKIKDNDVANIKHVRDKFKRPEKYILDDIQMVNDKAPKDIDHEIDNADKMVKGNMDIRCIDFNGKKN</sequence>
<reference evidence="1" key="1">
    <citation type="submission" date="2021-06" db="EMBL/GenBank/DDBJ databases">
        <authorList>
            <person name="Kallberg Y."/>
            <person name="Tangrot J."/>
            <person name="Rosling A."/>
        </authorList>
    </citation>
    <scope>NUCLEOTIDE SEQUENCE</scope>
    <source>
        <strain evidence="1">MA461A</strain>
    </source>
</reference>
<evidence type="ECO:0000313" key="1">
    <source>
        <dbReference type="EMBL" id="CAG8619662.1"/>
    </source>
</evidence>
<organism evidence="1 2">
    <name type="scientific">Racocetra persica</name>
    <dbReference type="NCBI Taxonomy" id="160502"/>
    <lineage>
        <taxon>Eukaryota</taxon>
        <taxon>Fungi</taxon>
        <taxon>Fungi incertae sedis</taxon>
        <taxon>Mucoromycota</taxon>
        <taxon>Glomeromycotina</taxon>
        <taxon>Glomeromycetes</taxon>
        <taxon>Diversisporales</taxon>
        <taxon>Gigasporaceae</taxon>
        <taxon>Racocetra</taxon>
    </lineage>
</organism>
<dbReference type="EMBL" id="CAJVQC010010701">
    <property type="protein sequence ID" value="CAG8619662.1"/>
    <property type="molecule type" value="Genomic_DNA"/>
</dbReference>
<comment type="caution">
    <text evidence="1">The sequence shown here is derived from an EMBL/GenBank/DDBJ whole genome shotgun (WGS) entry which is preliminary data.</text>
</comment>
<protein>
    <submittedName>
        <fullName evidence="1">20418_t:CDS:1</fullName>
    </submittedName>
</protein>
<proteinExistence type="predicted"/>